<gene>
    <name evidence="16" type="ORF">PUV54_09060</name>
</gene>
<feature type="chain" id="PRO_5041906627" evidence="13">
    <location>
        <begin position="24"/>
        <end position="752"/>
    </location>
</feature>
<evidence type="ECO:0000256" key="4">
    <source>
        <dbReference type="ARBA" id="ARBA00022496"/>
    </source>
</evidence>
<evidence type="ECO:0000256" key="5">
    <source>
        <dbReference type="ARBA" id="ARBA00022692"/>
    </source>
</evidence>
<dbReference type="InterPro" id="IPR036942">
    <property type="entry name" value="Beta-barrel_TonB_sf"/>
</dbReference>
<reference evidence="16" key="1">
    <citation type="submission" date="2023-02" db="EMBL/GenBank/DDBJ databases">
        <title>Genome sequence of Hyphococcus flavus.</title>
        <authorList>
            <person name="Rong J.-C."/>
            <person name="Zhao Q."/>
            <person name="Yi M."/>
            <person name="Wu J.-Y."/>
        </authorList>
    </citation>
    <scope>NUCLEOTIDE SEQUENCE</scope>
    <source>
        <strain evidence="16">MCCC 1K03223</strain>
    </source>
</reference>
<keyword evidence="6" id="KW-0408">Iron</keyword>
<keyword evidence="13" id="KW-0732">Signal</keyword>
<feature type="domain" description="TonB-dependent receptor plug" evidence="15">
    <location>
        <begin position="39"/>
        <end position="147"/>
    </location>
</feature>
<keyword evidence="3 11" id="KW-1134">Transmembrane beta strand</keyword>
<evidence type="ECO:0000256" key="3">
    <source>
        <dbReference type="ARBA" id="ARBA00022452"/>
    </source>
</evidence>
<feature type="signal peptide" evidence="13">
    <location>
        <begin position="1"/>
        <end position="23"/>
    </location>
</feature>
<dbReference type="GO" id="GO:0009279">
    <property type="term" value="C:cell outer membrane"/>
    <property type="evidence" value="ECO:0007669"/>
    <property type="project" value="UniProtKB-SubCell"/>
</dbReference>
<evidence type="ECO:0000259" key="14">
    <source>
        <dbReference type="Pfam" id="PF00593"/>
    </source>
</evidence>
<evidence type="ECO:0000256" key="10">
    <source>
        <dbReference type="ARBA" id="ARBA00023237"/>
    </source>
</evidence>
<name>A0AAE9ZAI0_9PROT</name>
<dbReference type="PROSITE" id="PS52016">
    <property type="entry name" value="TONB_DEPENDENT_REC_3"/>
    <property type="match status" value="1"/>
</dbReference>
<dbReference type="Proteomes" id="UP001214043">
    <property type="component" value="Chromosome"/>
</dbReference>
<accession>A0AAE9ZAI0</accession>
<evidence type="ECO:0000256" key="7">
    <source>
        <dbReference type="ARBA" id="ARBA00023065"/>
    </source>
</evidence>
<evidence type="ECO:0000256" key="12">
    <source>
        <dbReference type="RuleBase" id="RU003357"/>
    </source>
</evidence>
<feature type="domain" description="TonB-dependent receptor-like beta-barrel" evidence="14">
    <location>
        <begin position="349"/>
        <end position="715"/>
    </location>
</feature>
<keyword evidence="2 11" id="KW-0813">Transport</keyword>
<keyword evidence="9 11" id="KW-0472">Membrane</keyword>
<dbReference type="RefSeq" id="WP_274491899.1">
    <property type="nucleotide sequence ID" value="NZ_CP118166.1"/>
</dbReference>
<dbReference type="SUPFAM" id="SSF56935">
    <property type="entry name" value="Porins"/>
    <property type="match status" value="1"/>
</dbReference>
<evidence type="ECO:0000313" key="17">
    <source>
        <dbReference type="Proteomes" id="UP001214043"/>
    </source>
</evidence>
<dbReference type="PANTHER" id="PTHR32552:SF81">
    <property type="entry name" value="TONB-DEPENDENT OUTER MEMBRANE RECEPTOR"/>
    <property type="match status" value="1"/>
</dbReference>
<dbReference type="EMBL" id="CP118166">
    <property type="protein sequence ID" value="WDI30106.1"/>
    <property type="molecule type" value="Genomic_DNA"/>
</dbReference>
<keyword evidence="4" id="KW-0410">Iron transport</keyword>
<dbReference type="Pfam" id="PF00593">
    <property type="entry name" value="TonB_dep_Rec_b-barrel"/>
    <property type="match status" value="1"/>
</dbReference>
<dbReference type="Pfam" id="PF07715">
    <property type="entry name" value="Plug"/>
    <property type="match status" value="1"/>
</dbReference>
<evidence type="ECO:0000256" key="9">
    <source>
        <dbReference type="ARBA" id="ARBA00023136"/>
    </source>
</evidence>
<keyword evidence="7" id="KW-0406">Ion transport</keyword>
<evidence type="ECO:0000256" key="1">
    <source>
        <dbReference type="ARBA" id="ARBA00004571"/>
    </source>
</evidence>
<proteinExistence type="inferred from homology"/>
<dbReference type="GO" id="GO:0006826">
    <property type="term" value="P:iron ion transport"/>
    <property type="evidence" value="ECO:0007669"/>
    <property type="project" value="UniProtKB-KW"/>
</dbReference>
<evidence type="ECO:0000313" key="16">
    <source>
        <dbReference type="EMBL" id="WDI30106.1"/>
    </source>
</evidence>
<protein>
    <submittedName>
        <fullName evidence="16">TonB-dependent receptor</fullName>
    </submittedName>
</protein>
<dbReference type="AlphaFoldDB" id="A0AAE9ZAI0"/>
<dbReference type="KEGG" id="hfl:PUV54_09060"/>
<evidence type="ECO:0000259" key="15">
    <source>
        <dbReference type="Pfam" id="PF07715"/>
    </source>
</evidence>
<evidence type="ECO:0000256" key="8">
    <source>
        <dbReference type="ARBA" id="ARBA00023077"/>
    </source>
</evidence>
<dbReference type="PANTHER" id="PTHR32552">
    <property type="entry name" value="FERRICHROME IRON RECEPTOR-RELATED"/>
    <property type="match status" value="1"/>
</dbReference>
<evidence type="ECO:0000256" key="13">
    <source>
        <dbReference type="SAM" id="SignalP"/>
    </source>
</evidence>
<evidence type="ECO:0000256" key="11">
    <source>
        <dbReference type="PROSITE-ProRule" id="PRU01360"/>
    </source>
</evidence>
<comment type="similarity">
    <text evidence="11 12">Belongs to the TonB-dependent receptor family.</text>
</comment>
<dbReference type="InterPro" id="IPR012910">
    <property type="entry name" value="Plug_dom"/>
</dbReference>
<sequence>MTAKMITAASCAALLVYGGPAAAQTDEIIVSAKKRDESIQDVNISVTAISGDDMKAYSFDTADDIAQQTSNLTTVNLFGNNLPNFAIRGVGLNDIAPNNSSPTAVHVDEVFYPFAVMLNFGLFDMERVEVLKGPQGTLYGRNTTAGAVSFFSRRPDIDEFSAEITAGYGNYQNFETSGFINAPLGDRAAFRLSGDYRKQSDGPFYNRNLGQNHGEIERFALRGQLNFQPTDDFEINLNVHGGKETSDLAQYDMLPSGNAALDGFCDAFTNGTLMGGEPDCFDLSLNQEPDTDPFTSAPGFRPSLNLEGIGGVATIEWDAGPVILTSITGLEHFEREVREDADGFSQIIVDDYYVNDIDVFSQEVRFTSDYDGPFQWIAGLYYQTDSLDSPISEVKAYTRGVAINTQIFQDTETFAAFGNAEYQLSPMWKLSGGLRYTHEKRDFEGRTFFDVFMMPPTVVSFDPPPPGDLQPFGVPASERIDSKEFNNISGKVALDFTPDDNTLIYLSASRGFKSGGFNGNLALNDASITDFDEEEVYAFELGKKLTLANGTLRWNSAAFWYEYKDAQLLGNFLVDTGGGVMGNIFALNNLADARIAGFESDIQWSPTPEWDIRGGIGVLDTQIKNSIEPMNAITIGEELSFAPPVNANGSVRYTTDVANGYVGSVQVDVTHSAKFFTNISNIPVTESGGYTLVNGRASLFASDQGWHLSFWARNIFNEEYSTWVNNLASTYRVLRATGMPRTFGVELSYAFN</sequence>
<keyword evidence="8 12" id="KW-0798">TonB box</keyword>
<dbReference type="InterPro" id="IPR039426">
    <property type="entry name" value="TonB-dep_rcpt-like"/>
</dbReference>
<comment type="subcellular location">
    <subcellularLocation>
        <location evidence="1 11">Cell outer membrane</location>
        <topology evidence="1 11">Multi-pass membrane protein</topology>
    </subcellularLocation>
</comment>
<dbReference type="Gene3D" id="2.40.170.20">
    <property type="entry name" value="TonB-dependent receptor, beta-barrel domain"/>
    <property type="match status" value="1"/>
</dbReference>
<organism evidence="16 17">
    <name type="scientific">Hyphococcus flavus</name>
    <dbReference type="NCBI Taxonomy" id="1866326"/>
    <lineage>
        <taxon>Bacteria</taxon>
        <taxon>Pseudomonadati</taxon>
        <taxon>Pseudomonadota</taxon>
        <taxon>Alphaproteobacteria</taxon>
        <taxon>Parvularculales</taxon>
        <taxon>Parvularculaceae</taxon>
        <taxon>Hyphococcus</taxon>
    </lineage>
</organism>
<keyword evidence="5 11" id="KW-0812">Transmembrane</keyword>
<evidence type="ECO:0000256" key="2">
    <source>
        <dbReference type="ARBA" id="ARBA00022448"/>
    </source>
</evidence>
<keyword evidence="10 11" id="KW-0998">Cell outer membrane</keyword>
<keyword evidence="16" id="KW-0675">Receptor</keyword>
<dbReference type="InterPro" id="IPR000531">
    <property type="entry name" value="Beta-barrel_TonB"/>
</dbReference>
<keyword evidence="17" id="KW-1185">Reference proteome</keyword>
<evidence type="ECO:0000256" key="6">
    <source>
        <dbReference type="ARBA" id="ARBA00023004"/>
    </source>
</evidence>